<accession>A0A0J9WCX9</accession>
<dbReference type="GeneID" id="28963542"/>
<dbReference type="RefSeq" id="XP_018258541.1">
    <property type="nucleotide sequence ID" value="XM_018403254.1"/>
</dbReference>
<organism evidence="1 2">
    <name type="scientific">Fusarium oxysporum f. sp. lycopersici (strain 4287 / CBS 123668 / FGSC 9935 / NRRL 34936)</name>
    <name type="common">Fusarium vascular wilt of tomato</name>
    <dbReference type="NCBI Taxonomy" id="426428"/>
    <lineage>
        <taxon>Eukaryota</taxon>
        <taxon>Fungi</taxon>
        <taxon>Dikarya</taxon>
        <taxon>Ascomycota</taxon>
        <taxon>Pezizomycotina</taxon>
        <taxon>Sordariomycetes</taxon>
        <taxon>Hypocreomycetidae</taxon>
        <taxon>Hypocreales</taxon>
        <taxon>Nectriaceae</taxon>
        <taxon>Fusarium</taxon>
        <taxon>Fusarium oxysporum species complex</taxon>
    </lineage>
</organism>
<name>A0A0J9WCX9_FUSO4</name>
<proteinExistence type="predicted"/>
<evidence type="ECO:0000313" key="2">
    <source>
        <dbReference type="Proteomes" id="UP000009097"/>
    </source>
</evidence>
<dbReference type="AlphaFoldDB" id="A0A0J9WCX9"/>
<protein>
    <submittedName>
        <fullName evidence="1">Uncharacterized protein</fullName>
    </submittedName>
</protein>
<sequence length="67" mass="7562">MQPSAFRDRGVCSVGTVLQCRNLLTVKSLSCQSFLPLTFETTLETLGFDHSAVWWIANYLAKFYVEA</sequence>
<gene>
    <name evidence="1" type="ORF">FOXG_22836</name>
</gene>
<dbReference type="EMBL" id="DS231747">
    <property type="protein sequence ID" value="KNB20496.1"/>
    <property type="molecule type" value="Genomic_DNA"/>
</dbReference>
<evidence type="ECO:0000313" key="1">
    <source>
        <dbReference type="EMBL" id="KNB20496.1"/>
    </source>
</evidence>
<reference evidence="1" key="2">
    <citation type="journal article" date="2010" name="Nature">
        <title>Comparative genomics reveals mobile pathogenicity chromosomes in Fusarium.</title>
        <authorList>
            <person name="Ma L.J."/>
            <person name="van der Does H.C."/>
            <person name="Borkovich K.A."/>
            <person name="Coleman J.J."/>
            <person name="Daboussi M.J."/>
            <person name="Di Pietro A."/>
            <person name="Dufresne M."/>
            <person name="Freitag M."/>
            <person name="Grabherr M."/>
            <person name="Henrissat B."/>
            <person name="Houterman P.M."/>
            <person name="Kang S."/>
            <person name="Shim W.B."/>
            <person name="Woloshuk C."/>
            <person name="Xie X."/>
            <person name="Xu J.R."/>
            <person name="Antoniw J."/>
            <person name="Baker S.E."/>
            <person name="Bluhm B.H."/>
            <person name="Breakspear A."/>
            <person name="Brown D.W."/>
            <person name="Butchko R.A."/>
            <person name="Chapman S."/>
            <person name="Coulson R."/>
            <person name="Coutinho P.M."/>
            <person name="Danchin E.G."/>
            <person name="Diener A."/>
            <person name="Gale L.R."/>
            <person name="Gardiner D.M."/>
            <person name="Goff S."/>
            <person name="Hammond-Kosack K.E."/>
            <person name="Hilburn K."/>
            <person name="Hua-Van A."/>
            <person name="Jonkers W."/>
            <person name="Kazan K."/>
            <person name="Kodira C.D."/>
            <person name="Koehrsen M."/>
            <person name="Kumar L."/>
            <person name="Lee Y.H."/>
            <person name="Li L."/>
            <person name="Manners J.M."/>
            <person name="Miranda-Saavedra D."/>
            <person name="Mukherjee M."/>
            <person name="Park G."/>
            <person name="Park J."/>
            <person name="Park S.Y."/>
            <person name="Proctor R.H."/>
            <person name="Regev A."/>
            <person name="Ruiz-Roldan M.C."/>
            <person name="Sain D."/>
            <person name="Sakthikumar S."/>
            <person name="Sykes S."/>
            <person name="Schwartz D.C."/>
            <person name="Turgeon B.G."/>
            <person name="Wapinski I."/>
            <person name="Yoder O."/>
            <person name="Young S."/>
            <person name="Zeng Q."/>
            <person name="Zhou S."/>
            <person name="Galagan J."/>
            <person name="Cuomo C.A."/>
            <person name="Kistler H.C."/>
            <person name="Rep M."/>
        </authorList>
    </citation>
    <scope>NUCLEOTIDE SEQUENCE [LARGE SCALE GENOMIC DNA]</scope>
    <source>
        <strain evidence="1">4287</strain>
    </source>
</reference>
<reference evidence="1" key="1">
    <citation type="submission" date="2007-04" db="EMBL/GenBank/DDBJ databases">
        <authorList>
            <consortium name="The Broad Institute Genome Sequencing Platform"/>
            <person name="Birren B."/>
            <person name="Lander E."/>
            <person name="Galagan J."/>
            <person name="Nusbaum C."/>
            <person name="Devon K."/>
            <person name="Ma L.-J."/>
            <person name="Jaffe D."/>
            <person name="Butler J."/>
            <person name="Alvarez P."/>
            <person name="Gnerre S."/>
            <person name="Grabherr M."/>
            <person name="Kleber M."/>
            <person name="Mauceli E."/>
            <person name="Brockman W."/>
            <person name="MacCallum I.A."/>
            <person name="Young S."/>
            <person name="LaButti K."/>
            <person name="DeCaprio D."/>
            <person name="Crawford M."/>
            <person name="Koehrsen M."/>
            <person name="Engels R."/>
            <person name="Montgomery P."/>
            <person name="Pearson M."/>
            <person name="Howarth C."/>
            <person name="Larson L."/>
            <person name="White J."/>
            <person name="O'Leary S."/>
            <person name="Kodira C."/>
            <person name="Zeng Q."/>
            <person name="Yandava C."/>
            <person name="Alvarado L."/>
            <person name="Kistler C."/>
            <person name="Shim W.-B."/>
            <person name="Kang S."/>
            <person name="Woloshuk C."/>
        </authorList>
    </citation>
    <scope>NUCLEOTIDE SEQUENCE</scope>
    <source>
        <strain evidence="1">4287</strain>
    </source>
</reference>
<dbReference type="VEuPathDB" id="FungiDB:FOXG_22836"/>
<dbReference type="KEGG" id="fox:FOXG_22836"/>
<dbReference type="Proteomes" id="UP000009097">
    <property type="component" value="Unassembled WGS sequence"/>
</dbReference>